<accession>A0ABT8C1G9</accession>
<reference evidence="2" key="1">
    <citation type="journal article" date="2019" name="Int. J. Syst. Evol. Microbiol.">
        <title>The Global Catalogue of Microorganisms (GCM) 10K type strain sequencing project: providing services to taxonomists for standard genome sequencing and annotation.</title>
        <authorList>
            <consortium name="The Broad Institute Genomics Platform"/>
            <consortium name="The Broad Institute Genome Sequencing Center for Infectious Disease"/>
            <person name="Wu L."/>
            <person name="Ma J."/>
        </authorList>
    </citation>
    <scope>NUCLEOTIDE SEQUENCE [LARGE SCALE GENOMIC DNA]</scope>
    <source>
        <strain evidence="2">CECT 7706</strain>
    </source>
</reference>
<dbReference type="EMBL" id="JAUFQS010000003">
    <property type="protein sequence ID" value="MDN3686634.1"/>
    <property type="molecule type" value="Genomic_DNA"/>
</dbReference>
<evidence type="ECO:0000313" key="2">
    <source>
        <dbReference type="Proteomes" id="UP001236663"/>
    </source>
</evidence>
<keyword evidence="2" id="KW-1185">Reference proteome</keyword>
<comment type="caution">
    <text evidence="1">The sequence shown here is derived from an EMBL/GenBank/DDBJ whole genome shotgun (WGS) entry which is preliminary data.</text>
</comment>
<sequence length="197" mass="21781">MKHLFIALFMLLGFRGFAQEYEVGLRLGEPYGITFKTPIHQNYSAEVVIGRGSSNTIQYYRRSFENNRPVSSALYDGQQVSGAFSAQVRMAYEESLNGEFDITEGNLIGYAGAGAQLRSVSVTYFYHTPNSGEGAADFRESRSNVDIGPEGFIGSAYYFETLPLGVFAELGLFMEVLDRFGHLKVQGAIGGRYVFGK</sequence>
<proteinExistence type="predicted"/>
<protein>
    <recommendedName>
        <fullName evidence="3">Outer membrane protein beta-barrel domain-containing protein</fullName>
    </recommendedName>
</protein>
<evidence type="ECO:0008006" key="3">
    <source>
        <dbReference type="Google" id="ProtNLM"/>
    </source>
</evidence>
<organism evidence="1 2">
    <name type="scientific">Cyclobacterium jeungdonense</name>
    <dbReference type="NCBI Taxonomy" id="708087"/>
    <lineage>
        <taxon>Bacteria</taxon>
        <taxon>Pseudomonadati</taxon>
        <taxon>Bacteroidota</taxon>
        <taxon>Cytophagia</taxon>
        <taxon>Cytophagales</taxon>
        <taxon>Cyclobacteriaceae</taxon>
        <taxon>Cyclobacterium</taxon>
    </lineage>
</organism>
<dbReference type="RefSeq" id="WP_163384785.1">
    <property type="nucleotide sequence ID" value="NZ_JAUFQS010000003.1"/>
</dbReference>
<gene>
    <name evidence="1" type="ORF">QWZ15_02225</name>
</gene>
<name>A0ABT8C1G9_9BACT</name>
<dbReference type="Proteomes" id="UP001236663">
    <property type="component" value="Unassembled WGS sequence"/>
</dbReference>
<evidence type="ECO:0000313" key="1">
    <source>
        <dbReference type="EMBL" id="MDN3686634.1"/>
    </source>
</evidence>